<protein>
    <submittedName>
        <fullName evidence="12">Diacylglycerol kinase family enzyme</fullName>
    </submittedName>
</protein>
<dbReference type="InterPro" id="IPR045540">
    <property type="entry name" value="YegS/DAGK_C"/>
</dbReference>
<dbReference type="GO" id="GO:0005524">
    <property type="term" value="F:ATP binding"/>
    <property type="evidence" value="ECO:0007669"/>
    <property type="project" value="UniProtKB-KW"/>
</dbReference>
<evidence type="ECO:0000259" key="11">
    <source>
        <dbReference type="PROSITE" id="PS50146"/>
    </source>
</evidence>
<dbReference type="Proteomes" id="UP000256727">
    <property type="component" value="Unassembled WGS sequence"/>
</dbReference>
<keyword evidence="6" id="KW-0067">ATP-binding</keyword>
<sequence>MPVELVLVIIALVLVVAALAFATGLWTGQRRLRSRMDRLDGQVTSLHGNVQTLPGRMDDLNGRVQVLDGQVSEIADAPLVARAMDHPQRVALVLNPSKNGADRIRAMATAAVAEAGLPELMVYETTVEDPGQQMAREAIRDGADVVIAAGGDGTVRFVAEELAGTDVALALVPMGTGNLLARNLKMPLDDHQACINTAIHGSTREIDSVTIKLEGTDGEVKKNTFLVIAGAGIDAEVMGDTRDDLKARAGWLAYGEAGVRHLAGKRKEISVSLDGGAPQRRKVRSVMVANCGELTAGMDFIPDARFDDGLLDVVMLSPRHVGDWVRIAAKTLSKSTAEIPVMETHQATRCRVVLHEPMTAQLDGDAIMEVRAIDARVKPDSLRVQMPATDVPDSAAAPAMRPEAVPEAAD</sequence>
<feature type="domain" description="DAGKc" evidence="11">
    <location>
        <begin position="85"/>
        <end position="215"/>
    </location>
</feature>
<dbReference type="RefSeq" id="WP_115932505.1">
    <property type="nucleotide sequence ID" value="NZ_QREH01000001.1"/>
</dbReference>
<evidence type="ECO:0000256" key="4">
    <source>
        <dbReference type="ARBA" id="ARBA00022741"/>
    </source>
</evidence>
<keyword evidence="7" id="KW-0444">Lipid biosynthesis</keyword>
<keyword evidence="10" id="KW-1133">Transmembrane helix</keyword>
<dbReference type="Pfam" id="PF19279">
    <property type="entry name" value="YegS_C"/>
    <property type="match status" value="1"/>
</dbReference>
<feature type="transmembrane region" description="Helical" evidence="10">
    <location>
        <begin position="6"/>
        <end position="28"/>
    </location>
</feature>
<dbReference type="SUPFAM" id="SSF111331">
    <property type="entry name" value="NAD kinase/diacylglycerol kinase-like"/>
    <property type="match status" value="1"/>
</dbReference>
<evidence type="ECO:0000256" key="3">
    <source>
        <dbReference type="ARBA" id="ARBA00022679"/>
    </source>
</evidence>
<dbReference type="Gene3D" id="2.60.200.40">
    <property type="match status" value="1"/>
</dbReference>
<evidence type="ECO:0000256" key="2">
    <source>
        <dbReference type="ARBA" id="ARBA00005983"/>
    </source>
</evidence>
<keyword evidence="10" id="KW-0472">Membrane</keyword>
<dbReference type="InterPro" id="IPR017438">
    <property type="entry name" value="ATP-NAD_kinase_N"/>
</dbReference>
<comment type="cofactor">
    <cofactor evidence="1">
        <name>Mg(2+)</name>
        <dbReference type="ChEBI" id="CHEBI:18420"/>
    </cofactor>
</comment>
<dbReference type="SMART" id="SM00046">
    <property type="entry name" value="DAGKc"/>
    <property type="match status" value="1"/>
</dbReference>
<evidence type="ECO:0000256" key="8">
    <source>
        <dbReference type="ARBA" id="ARBA00023264"/>
    </source>
</evidence>
<dbReference type="InterPro" id="IPR016064">
    <property type="entry name" value="NAD/diacylglycerol_kinase_sf"/>
</dbReference>
<dbReference type="EMBL" id="QREH01000001">
    <property type="protein sequence ID" value="REE04605.1"/>
    <property type="molecule type" value="Genomic_DNA"/>
</dbReference>
<proteinExistence type="inferred from homology"/>
<dbReference type="Gene3D" id="3.40.50.10330">
    <property type="entry name" value="Probable inorganic polyphosphate/atp-NAD kinase, domain 1"/>
    <property type="match status" value="1"/>
</dbReference>
<dbReference type="InterPro" id="IPR001206">
    <property type="entry name" value="Diacylglycerol_kinase_cat_dom"/>
</dbReference>
<evidence type="ECO:0000256" key="7">
    <source>
        <dbReference type="ARBA" id="ARBA00023209"/>
    </source>
</evidence>
<dbReference type="InterPro" id="IPR050187">
    <property type="entry name" value="Lipid_Phosphate_FormReg"/>
</dbReference>
<keyword evidence="3" id="KW-0808">Transferase</keyword>
<dbReference type="OrthoDB" id="3171056at2"/>
<evidence type="ECO:0000256" key="10">
    <source>
        <dbReference type="SAM" id="Phobius"/>
    </source>
</evidence>
<keyword evidence="4" id="KW-0547">Nucleotide-binding</keyword>
<dbReference type="Pfam" id="PF00781">
    <property type="entry name" value="DAGK_cat"/>
    <property type="match status" value="1"/>
</dbReference>
<keyword evidence="7" id="KW-0594">Phospholipid biosynthesis</keyword>
<keyword evidence="5 12" id="KW-0418">Kinase</keyword>
<dbReference type="GO" id="GO:0016301">
    <property type="term" value="F:kinase activity"/>
    <property type="evidence" value="ECO:0007669"/>
    <property type="project" value="UniProtKB-KW"/>
</dbReference>
<evidence type="ECO:0000313" key="12">
    <source>
        <dbReference type="EMBL" id="REE04605.1"/>
    </source>
</evidence>
<evidence type="ECO:0000256" key="6">
    <source>
        <dbReference type="ARBA" id="ARBA00022840"/>
    </source>
</evidence>
<dbReference type="PANTHER" id="PTHR12358:SF54">
    <property type="entry name" value="SPHINGOSINE KINASE RELATED PROTEIN"/>
    <property type="match status" value="1"/>
</dbReference>
<dbReference type="PANTHER" id="PTHR12358">
    <property type="entry name" value="SPHINGOSINE KINASE"/>
    <property type="match status" value="1"/>
</dbReference>
<organism evidence="12 13">
    <name type="scientific">Citricoccus muralis</name>
    <dbReference type="NCBI Taxonomy" id="169134"/>
    <lineage>
        <taxon>Bacteria</taxon>
        <taxon>Bacillati</taxon>
        <taxon>Actinomycetota</taxon>
        <taxon>Actinomycetes</taxon>
        <taxon>Micrococcales</taxon>
        <taxon>Micrococcaceae</taxon>
        <taxon>Citricoccus</taxon>
    </lineage>
</organism>
<dbReference type="GO" id="GO:0008654">
    <property type="term" value="P:phospholipid biosynthetic process"/>
    <property type="evidence" value="ECO:0007669"/>
    <property type="project" value="UniProtKB-KW"/>
</dbReference>
<accession>A0A3D9LEE7</accession>
<keyword evidence="7" id="KW-0443">Lipid metabolism</keyword>
<evidence type="ECO:0000256" key="5">
    <source>
        <dbReference type="ARBA" id="ARBA00022777"/>
    </source>
</evidence>
<dbReference type="AlphaFoldDB" id="A0A3D9LEE7"/>
<comment type="caution">
    <text evidence="12">The sequence shown here is derived from an EMBL/GenBank/DDBJ whole genome shotgun (WGS) entry which is preliminary data.</text>
</comment>
<reference evidence="12 13" key="1">
    <citation type="submission" date="2018-07" db="EMBL/GenBank/DDBJ databases">
        <title>Sequencing the genomes of 1000 actinobacteria strains.</title>
        <authorList>
            <person name="Klenk H.-P."/>
        </authorList>
    </citation>
    <scope>NUCLEOTIDE SEQUENCE [LARGE SCALE GENOMIC DNA]</scope>
    <source>
        <strain evidence="12 13">DSM 14442</strain>
    </source>
</reference>
<evidence type="ECO:0000256" key="9">
    <source>
        <dbReference type="SAM" id="MobiDB-lite"/>
    </source>
</evidence>
<dbReference type="Gene3D" id="1.20.1270.70">
    <property type="entry name" value="Designed single chain three-helix bundle"/>
    <property type="match status" value="1"/>
</dbReference>
<evidence type="ECO:0000313" key="13">
    <source>
        <dbReference type="Proteomes" id="UP000256727"/>
    </source>
</evidence>
<evidence type="ECO:0000256" key="1">
    <source>
        <dbReference type="ARBA" id="ARBA00001946"/>
    </source>
</evidence>
<comment type="similarity">
    <text evidence="2">Belongs to the diacylglycerol/lipid kinase family.</text>
</comment>
<keyword evidence="10" id="KW-0812">Transmembrane</keyword>
<name>A0A3D9LEE7_9MICC</name>
<feature type="region of interest" description="Disordered" evidence="9">
    <location>
        <begin position="387"/>
        <end position="410"/>
    </location>
</feature>
<keyword evidence="13" id="KW-1185">Reference proteome</keyword>
<gene>
    <name evidence="12" type="ORF">C8E99_2445</name>
</gene>
<dbReference type="PROSITE" id="PS50146">
    <property type="entry name" value="DAGK"/>
    <property type="match status" value="1"/>
</dbReference>
<keyword evidence="8" id="KW-1208">Phospholipid metabolism</keyword>